<keyword evidence="2" id="KW-0812">Transmembrane</keyword>
<evidence type="ECO:0000313" key="3">
    <source>
        <dbReference type="EMBL" id="HIW02546.1"/>
    </source>
</evidence>
<name>A0A9D1Q0M3_9FIRM</name>
<feature type="transmembrane region" description="Helical" evidence="2">
    <location>
        <begin position="55"/>
        <end position="78"/>
    </location>
</feature>
<gene>
    <name evidence="3" type="ORF">H9892_04325</name>
</gene>
<evidence type="ECO:0000313" key="4">
    <source>
        <dbReference type="Proteomes" id="UP000823990"/>
    </source>
</evidence>
<dbReference type="AlphaFoldDB" id="A0A9D1Q0M3"/>
<sequence>MKSVKKLLSENKDKVLPGDDVRERIKRELGIDETAPSLAYAHGGEKSVSRGKRNALIAAAAAVLAVIIALSVILPVALSRTGAPLPPGPGYNKFGDITSADSFYAYGAASIGTILSAADNTEVSGRVATSAARDRDDDDDDDDGYRPGEGSFGDIENVTATVNRYMSLVESLLGEGSITGKTGAGEEGYEHSMIVSYTDLLGGTVTYTMYYDKTLVSSETDDDEVEEDYSLEGVLVIGDARYPVEGSYETETEEDETGSEMSFVAYTSEDRRSYIAVEQELETETEDGETETEKEFVYSVYENGRRVERTTVEYESEEDELELVMTIEADGRKETLVFEDETDDGKRVL</sequence>
<comment type="caution">
    <text evidence="3">The sequence shown here is derived from an EMBL/GenBank/DDBJ whole genome shotgun (WGS) entry which is preliminary data.</text>
</comment>
<evidence type="ECO:0000256" key="2">
    <source>
        <dbReference type="SAM" id="Phobius"/>
    </source>
</evidence>
<reference evidence="3" key="1">
    <citation type="journal article" date="2021" name="PeerJ">
        <title>Extensive microbial diversity within the chicken gut microbiome revealed by metagenomics and culture.</title>
        <authorList>
            <person name="Gilroy R."/>
            <person name="Ravi A."/>
            <person name="Getino M."/>
            <person name="Pursley I."/>
            <person name="Horton D.L."/>
            <person name="Alikhan N.F."/>
            <person name="Baker D."/>
            <person name="Gharbi K."/>
            <person name="Hall N."/>
            <person name="Watson M."/>
            <person name="Adriaenssens E.M."/>
            <person name="Foster-Nyarko E."/>
            <person name="Jarju S."/>
            <person name="Secka A."/>
            <person name="Antonio M."/>
            <person name="Oren A."/>
            <person name="Chaudhuri R.R."/>
            <person name="La Ragione R."/>
            <person name="Hildebrand F."/>
            <person name="Pallen M.J."/>
        </authorList>
    </citation>
    <scope>NUCLEOTIDE SEQUENCE</scope>
    <source>
        <strain evidence="3">12435</strain>
    </source>
</reference>
<protein>
    <submittedName>
        <fullName evidence="3">Uncharacterized protein</fullName>
    </submittedName>
</protein>
<organism evidence="3 4">
    <name type="scientific">Candidatus Protoclostridium stercorigallinarum</name>
    <dbReference type="NCBI Taxonomy" id="2838741"/>
    <lineage>
        <taxon>Bacteria</taxon>
        <taxon>Bacillati</taxon>
        <taxon>Bacillota</taxon>
        <taxon>Clostridia</taxon>
        <taxon>Candidatus Protoclostridium</taxon>
    </lineage>
</organism>
<feature type="region of interest" description="Disordered" evidence="1">
    <location>
        <begin position="125"/>
        <end position="153"/>
    </location>
</feature>
<keyword evidence="2" id="KW-1133">Transmembrane helix</keyword>
<dbReference type="EMBL" id="DXHS01000070">
    <property type="protein sequence ID" value="HIW02546.1"/>
    <property type="molecule type" value="Genomic_DNA"/>
</dbReference>
<feature type="non-terminal residue" evidence="3">
    <location>
        <position position="349"/>
    </location>
</feature>
<accession>A0A9D1Q0M3</accession>
<proteinExistence type="predicted"/>
<keyword evidence="2" id="KW-0472">Membrane</keyword>
<dbReference type="Proteomes" id="UP000823990">
    <property type="component" value="Unassembled WGS sequence"/>
</dbReference>
<evidence type="ECO:0000256" key="1">
    <source>
        <dbReference type="SAM" id="MobiDB-lite"/>
    </source>
</evidence>
<reference evidence="3" key="2">
    <citation type="submission" date="2021-04" db="EMBL/GenBank/DDBJ databases">
        <authorList>
            <person name="Gilroy R."/>
        </authorList>
    </citation>
    <scope>NUCLEOTIDE SEQUENCE</scope>
    <source>
        <strain evidence="3">12435</strain>
    </source>
</reference>